<evidence type="ECO:0000313" key="1">
    <source>
        <dbReference type="EMBL" id="KDR95415.1"/>
    </source>
</evidence>
<keyword evidence="2" id="KW-1185">Reference proteome</keyword>
<dbReference type="AlphaFoldDB" id="A0A069RGW2"/>
<evidence type="ECO:0000313" key="2">
    <source>
        <dbReference type="Proteomes" id="UP000027946"/>
    </source>
</evidence>
<dbReference type="Proteomes" id="UP000027946">
    <property type="component" value="Unassembled WGS sequence"/>
</dbReference>
<reference evidence="1 2" key="1">
    <citation type="submission" date="2014-03" db="EMBL/GenBank/DDBJ databases">
        <title>Genome sequence of Clostridium litorale W6, DSM 5388.</title>
        <authorList>
            <person name="Poehlein A."/>
            <person name="Jagirdar A."/>
            <person name="Khonsari B."/>
            <person name="Chibani C.M."/>
            <person name="Gutierrez Gutierrez D.A."/>
            <person name="Davydova E."/>
            <person name="Alghaithi H.S."/>
            <person name="Nair K.P."/>
            <person name="Dhamotharan K."/>
            <person name="Chandran L."/>
            <person name="G W."/>
            <person name="Daniel R."/>
        </authorList>
    </citation>
    <scope>NUCLEOTIDE SEQUENCE [LARGE SCALE GENOMIC DNA]</scope>
    <source>
        <strain evidence="1 2">W6</strain>
    </source>
</reference>
<dbReference type="Gene3D" id="3.40.50.1220">
    <property type="entry name" value="TPP-binding domain"/>
    <property type="match status" value="1"/>
</dbReference>
<proteinExistence type="predicted"/>
<dbReference type="RefSeq" id="WP_052636024.1">
    <property type="nucleotide sequence ID" value="NZ_FSRH01000010.1"/>
</dbReference>
<dbReference type="InterPro" id="IPR029035">
    <property type="entry name" value="DHS-like_NAD/FAD-binding_dom"/>
</dbReference>
<accession>A0A069RGW2</accession>
<organism evidence="1 2">
    <name type="scientific">Peptoclostridium litorale DSM 5388</name>
    <dbReference type="NCBI Taxonomy" id="1121324"/>
    <lineage>
        <taxon>Bacteria</taxon>
        <taxon>Bacillati</taxon>
        <taxon>Bacillota</taxon>
        <taxon>Clostridia</taxon>
        <taxon>Peptostreptococcales</taxon>
        <taxon>Peptoclostridiaceae</taxon>
        <taxon>Peptoclostridium</taxon>
    </lineage>
</organism>
<protein>
    <recommendedName>
        <fullName evidence="3">Deacetylase sirtuin-type domain-containing protein</fullName>
    </recommendedName>
</protein>
<gene>
    <name evidence="1" type="ORF">CLIT_10c01420</name>
</gene>
<dbReference type="EMBL" id="JJMM01000010">
    <property type="protein sequence ID" value="KDR95415.1"/>
    <property type="molecule type" value="Genomic_DNA"/>
</dbReference>
<evidence type="ECO:0008006" key="3">
    <source>
        <dbReference type="Google" id="ProtNLM"/>
    </source>
</evidence>
<dbReference type="SUPFAM" id="SSF52467">
    <property type="entry name" value="DHS-like NAD/FAD-binding domain"/>
    <property type="match status" value="1"/>
</dbReference>
<comment type="caution">
    <text evidence="1">The sequence shown here is derived from an EMBL/GenBank/DDBJ whole genome shotgun (WGS) entry which is preliminary data.</text>
</comment>
<dbReference type="eggNOG" id="COG0846">
    <property type="taxonomic scope" value="Bacteria"/>
</dbReference>
<sequence>MGLRHACHVQLERQGYDEEVGMAKITMGYNLLSKYVVHINNVSYSQEQLDTYRLLYDIIKDRKYFVITTNADGQFFKGSFDQDKVFAMQGSYGKYQCQHGCNDIIYDNEEIIGKMLQRFNEESLEIREEDIPICPECGELLCPNLRIDHCFVEVNHMHNKGDYVEFISASEGRFSFWSLV</sequence>
<name>A0A069RGW2_PEPLI</name>
<dbReference type="STRING" id="1121324.CLIT_10c01420"/>